<dbReference type="RefSeq" id="XP_066914320.1">
    <property type="nucleotide sequence ID" value="XM_067058219.1"/>
</dbReference>
<sequence>MDATSMNFHYNHCLLVVAVSLICFYNGVHLQSITDYEEKGCIGLPDGVYPIRNLSEYIVCENNIGNISSCRPNEIYSTNHSSCTPLKNITEESFCDNRPTGDWMYIWDCHKFFHCYFNWYNVQICENNTVYNALQDVCTSESESTCMAYNLTESSGNHGTESPSTTLTPITTISPGGSNTTNSTNTTSTPSTFITTPSPITTQLPPTTSYPTFSPGESNTTNSTNTTLAPSTLTTTVLPITTSLPLTTPYPTKNSTASSNGTTDTKDLIFPNDLQQKLANNESIILIDVRMPWELKLEGKIGASINIPLPKISDAFQLEEEQFESRYGIKKPKKDDCSLIFHCKSGVRSMQAVTIVKSLGYTCPKSLDGGFEAWKKIYQK</sequence>
<feature type="domain" description="Chitin-binding type-2" evidence="4">
    <location>
        <begin position="92"/>
        <end position="148"/>
    </location>
</feature>
<name>A0A7M5URZ0_9CNID</name>
<dbReference type="InterPro" id="IPR036873">
    <property type="entry name" value="Rhodanese-like_dom_sf"/>
</dbReference>
<keyword evidence="6" id="KW-1185">Reference proteome</keyword>
<dbReference type="Gene3D" id="3.40.250.10">
    <property type="entry name" value="Rhodanese-like domain"/>
    <property type="match status" value="1"/>
</dbReference>
<dbReference type="SUPFAM" id="SSF52821">
    <property type="entry name" value="Rhodanese/Cell cycle control phosphatase"/>
    <property type="match status" value="1"/>
</dbReference>
<evidence type="ECO:0000313" key="6">
    <source>
        <dbReference type="Proteomes" id="UP000594262"/>
    </source>
</evidence>
<feature type="signal peptide" evidence="2">
    <location>
        <begin position="1"/>
        <end position="30"/>
    </location>
</feature>
<keyword evidence="2" id="KW-0732">Signal</keyword>
<dbReference type="PROSITE" id="PS50206">
    <property type="entry name" value="RHODANESE_3"/>
    <property type="match status" value="1"/>
</dbReference>
<evidence type="ECO:0000256" key="2">
    <source>
        <dbReference type="SAM" id="SignalP"/>
    </source>
</evidence>
<dbReference type="Pfam" id="PF00581">
    <property type="entry name" value="Rhodanese"/>
    <property type="match status" value="1"/>
</dbReference>
<dbReference type="Pfam" id="PF01607">
    <property type="entry name" value="CBM_14"/>
    <property type="match status" value="1"/>
</dbReference>
<dbReference type="InterPro" id="IPR002557">
    <property type="entry name" value="Chitin-bd_dom"/>
</dbReference>
<evidence type="ECO:0000259" key="3">
    <source>
        <dbReference type="PROSITE" id="PS50206"/>
    </source>
</evidence>
<proteinExistence type="predicted"/>
<feature type="compositionally biased region" description="Low complexity" evidence="1">
    <location>
        <begin position="160"/>
        <end position="201"/>
    </location>
</feature>
<feature type="chain" id="PRO_5029649831" description="Rhodanese domain-containing protein" evidence="2">
    <location>
        <begin position="31"/>
        <end position="380"/>
    </location>
</feature>
<evidence type="ECO:0008006" key="7">
    <source>
        <dbReference type="Google" id="ProtNLM"/>
    </source>
</evidence>
<dbReference type="OrthoDB" id="566238at2759"/>
<evidence type="ECO:0000259" key="4">
    <source>
        <dbReference type="PROSITE" id="PS50940"/>
    </source>
</evidence>
<evidence type="ECO:0000313" key="5">
    <source>
        <dbReference type="EnsemblMetazoa" id="CLYHEMP001682.1"/>
    </source>
</evidence>
<protein>
    <recommendedName>
        <fullName evidence="7">Rhodanese domain-containing protein</fullName>
    </recommendedName>
</protein>
<feature type="region of interest" description="Disordered" evidence="1">
    <location>
        <begin position="155"/>
        <end position="201"/>
    </location>
</feature>
<dbReference type="GO" id="GO:0008061">
    <property type="term" value="F:chitin binding"/>
    <property type="evidence" value="ECO:0007669"/>
    <property type="project" value="InterPro"/>
</dbReference>
<accession>A0A7M5URZ0</accession>
<dbReference type="EnsemblMetazoa" id="CLYHEMT001682.1">
    <property type="protein sequence ID" value="CLYHEMP001682.1"/>
    <property type="gene ID" value="CLYHEMG001682"/>
</dbReference>
<dbReference type="SMART" id="SM00450">
    <property type="entry name" value="RHOD"/>
    <property type="match status" value="1"/>
</dbReference>
<dbReference type="PROSITE" id="PS50940">
    <property type="entry name" value="CHIT_BIND_II"/>
    <property type="match status" value="1"/>
</dbReference>
<evidence type="ECO:0000256" key="1">
    <source>
        <dbReference type="SAM" id="MobiDB-lite"/>
    </source>
</evidence>
<dbReference type="Proteomes" id="UP000594262">
    <property type="component" value="Unplaced"/>
</dbReference>
<dbReference type="GO" id="GO:0005576">
    <property type="term" value="C:extracellular region"/>
    <property type="evidence" value="ECO:0007669"/>
    <property type="project" value="InterPro"/>
</dbReference>
<organism evidence="5 6">
    <name type="scientific">Clytia hemisphaerica</name>
    <dbReference type="NCBI Taxonomy" id="252671"/>
    <lineage>
        <taxon>Eukaryota</taxon>
        <taxon>Metazoa</taxon>
        <taxon>Cnidaria</taxon>
        <taxon>Hydrozoa</taxon>
        <taxon>Hydroidolina</taxon>
        <taxon>Leptothecata</taxon>
        <taxon>Obeliida</taxon>
        <taxon>Clytiidae</taxon>
        <taxon>Clytia</taxon>
    </lineage>
</organism>
<reference evidence="5" key="1">
    <citation type="submission" date="2021-01" db="UniProtKB">
        <authorList>
            <consortium name="EnsemblMetazoa"/>
        </authorList>
    </citation>
    <scope>IDENTIFICATION</scope>
</reference>
<dbReference type="GeneID" id="136801584"/>
<dbReference type="SMART" id="SM00494">
    <property type="entry name" value="ChtBD2"/>
    <property type="match status" value="2"/>
</dbReference>
<dbReference type="SUPFAM" id="SSF57625">
    <property type="entry name" value="Invertebrate chitin-binding proteins"/>
    <property type="match status" value="2"/>
</dbReference>
<dbReference type="InterPro" id="IPR036508">
    <property type="entry name" value="Chitin-bd_dom_sf"/>
</dbReference>
<dbReference type="AlphaFoldDB" id="A0A7M5URZ0"/>
<feature type="region of interest" description="Disordered" evidence="1">
    <location>
        <begin position="245"/>
        <end position="264"/>
    </location>
</feature>
<feature type="compositionally biased region" description="Polar residues" evidence="1">
    <location>
        <begin position="253"/>
        <end position="263"/>
    </location>
</feature>
<dbReference type="InterPro" id="IPR001763">
    <property type="entry name" value="Rhodanese-like_dom"/>
</dbReference>
<feature type="domain" description="Rhodanese" evidence="3">
    <location>
        <begin position="280"/>
        <end position="376"/>
    </location>
</feature>
<dbReference type="PANTHER" id="PTHR44086:SF10">
    <property type="entry name" value="THIOSULFATE SULFURTRANSFERASE_RHODANESE-LIKE DOMAIN-CONTAINING PROTEIN 3"/>
    <property type="match status" value="1"/>
</dbReference>
<dbReference type="PANTHER" id="PTHR44086">
    <property type="entry name" value="THIOSULFATE SULFURTRANSFERASE RDL2, MITOCHONDRIAL-RELATED"/>
    <property type="match status" value="1"/>
</dbReference>